<reference evidence="1 2" key="1">
    <citation type="submission" date="2022-04" db="EMBL/GenBank/DDBJ databases">
        <title>Paracoccus sp. YLB-12 draft genome sequence.</title>
        <authorList>
            <person name="Yu L."/>
        </authorList>
    </citation>
    <scope>NUCLEOTIDE SEQUENCE [LARGE SCALE GENOMIC DNA]</scope>
    <source>
        <strain evidence="1 2">YLB-12</strain>
    </source>
</reference>
<comment type="caution">
    <text evidence="1">The sequence shown here is derived from an EMBL/GenBank/DDBJ whole genome shotgun (WGS) entry which is preliminary data.</text>
</comment>
<dbReference type="EMBL" id="JANAVZ010000011">
    <property type="protein sequence ID" value="MCT4334439.1"/>
    <property type="molecule type" value="Genomic_DNA"/>
</dbReference>
<evidence type="ECO:0000313" key="2">
    <source>
        <dbReference type="Proteomes" id="UP001320702"/>
    </source>
</evidence>
<gene>
    <name evidence="1" type="ORF">MU516_16395</name>
</gene>
<dbReference type="Proteomes" id="UP001320702">
    <property type="component" value="Unassembled WGS sequence"/>
</dbReference>
<accession>A0ABT2KEP5</accession>
<evidence type="ECO:0000313" key="1">
    <source>
        <dbReference type="EMBL" id="MCT4334439.1"/>
    </source>
</evidence>
<keyword evidence="2" id="KW-1185">Reference proteome</keyword>
<dbReference type="RefSeq" id="WP_260278352.1">
    <property type="nucleotide sequence ID" value="NZ_JANAVZ010000011.1"/>
</dbReference>
<sequence>MKIPEISFEGRSAFIVTKPLQLMIAGSIIDQLGIKDNVDILLTDDFSGSRAAFERYKATNNAAPWGEMKFFDCKSAAFRHIQKQKNYKQILVDSDVGARNALQLARLLISYKKVRIFAYEEGIGTYRSDLYASTKKFILDRFGVGTCFGGSAMTSGIFVHEPERYKEATKSKARMVCGIRKSLGEFILHNMEFLSYLFGFSGIPHSGNNDYCLLYLTNYSFDQKIISQFRNNGKDFFVKPHPHIKNINPTALGVDADALLPAVTPAEIIIKFLRDRYEKVTVYHHGSSAAYYMSDSDVKFILL</sequence>
<name>A0ABT2KEP5_9RHOB</name>
<protein>
    <submittedName>
        <fullName evidence="1">Uncharacterized protein</fullName>
    </submittedName>
</protein>
<proteinExistence type="predicted"/>
<organism evidence="1 2">
    <name type="scientific">Paracoccus maritimus</name>
    <dbReference type="NCBI Taxonomy" id="2933292"/>
    <lineage>
        <taxon>Bacteria</taxon>
        <taxon>Pseudomonadati</taxon>
        <taxon>Pseudomonadota</taxon>
        <taxon>Alphaproteobacteria</taxon>
        <taxon>Rhodobacterales</taxon>
        <taxon>Paracoccaceae</taxon>
        <taxon>Paracoccus</taxon>
    </lineage>
</organism>